<evidence type="ECO:0000256" key="1">
    <source>
        <dbReference type="SAM" id="Phobius"/>
    </source>
</evidence>
<evidence type="ECO:0000313" key="2">
    <source>
        <dbReference type="EMBL" id="KAK3855672.1"/>
    </source>
</evidence>
<keyword evidence="3" id="KW-1185">Reference proteome</keyword>
<evidence type="ECO:0000313" key="3">
    <source>
        <dbReference type="Proteomes" id="UP001286313"/>
    </source>
</evidence>
<name>A0AAE1EKI5_PETCI</name>
<organism evidence="2 3">
    <name type="scientific">Petrolisthes cinctipes</name>
    <name type="common">Flat porcelain crab</name>
    <dbReference type="NCBI Taxonomy" id="88211"/>
    <lineage>
        <taxon>Eukaryota</taxon>
        <taxon>Metazoa</taxon>
        <taxon>Ecdysozoa</taxon>
        <taxon>Arthropoda</taxon>
        <taxon>Crustacea</taxon>
        <taxon>Multicrustacea</taxon>
        <taxon>Malacostraca</taxon>
        <taxon>Eumalacostraca</taxon>
        <taxon>Eucarida</taxon>
        <taxon>Decapoda</taxon>
        <taxon>Pleocyemata</taxon>
        <taxon>Anomura</taxon>
        <taxon>Galatheoidea</taxon>
        <taxon>Porcellanidae</taxon>
        <taxon>Petrolisthes</taxon>
    </lineage>
</organism>
<keyword evidence="1" id="KW-0472">Membrane</keyword>
<dbReference type="Proteomes" id="UP001286313">
    <property type="component" value="Unassembled WGS sequence"/>
</dbReference>
<reference evidence="2" key="1">
    <citation type="submission" date="2023-10" db="EMBL/GenBank/DDBJ databases">
        <title>Genome assemblies of two species of porcelain crab, Petrolisthes cinctipes and Petrolisthes manimaculis (Anomura: Porcellanidae).</title>
        <authorList>
            <person name="Angst P."/>
        </authorList>
    </citation>
    <scope>NUCLEOTIDE SEQUENCE</scope>
    <source>
        <strain evidence="2">PB745_01</strain>
        <tissue evidence="2">Gill</tissue>
    </source>
</reference>
<proteinExistence type="predicted"/>
<sequence>MGETSTYASTSSYSTYIAFFTFPFPSSSSIQCYPRLFSILLVVVFTIVIYLPLIIVTVVVFYFSSSSSLFLPLNVILINLSSYTCILMSPSPGQICQPLSPNFPPSSLPHS</sequence>
<gene>
    <name evidence="2" type="ORF">Pcinc_037942</name>
</gene>
<protein>
    <submittedName>
        <fullName evidence="2">Uncharacterized protein</fullName>
    </submittedName>
</protein>
<comment type="caution">
    <text evidence="2">The sequence shown here is derived from an EMBL/GenBank/DDBJ whole genome shotgun (WGS) entry which is preliminary data.</text>
</comment>
<keyword evidence="1" id="KW-1133">Transmembrane helix</keyword>
<dbReference type="AlphaFoldDB" id="A0AAE1EKI5"/>
<feature type="transmembrane region" description="Helical" evidence="1">
    <location>
        <begin position="6"/>
        <end position="24"/>
    </location>
</feature>
<feature type="transmembrane region" description="Helical" evidence="1">
    <location>
        <begin position="36"/>
        <end position="63"/>
    </location>
</feature>
<feature type="transmembrane region" description="Helical" evidence="1">
    <location>
        <begin position="69"/>
        <end position="88"/>
    </location>
</feature>
<dbReference type="EMBL" id="JAWQEG010006132">
    <property type="protein sequence ID" value="KAK3855672.1"/>
    <property type="molecule type" value="Genomic_DNA"/>
</dbReference>
<keyword evidence="1" id="KW-0812">Transmembrane</keyword>
<accession>A0AAE1EKI5</accession>